<feature type="signal peptide" evidence="6">
    <location>
        <begin position="1"/>
        <end position="23"/>
    </location>
</feature>
<comment type="catalytic activity">
    <reaction evidence="1">
        <text>Hydrolysis of terminal, non-reducing alpha-D-galactose residues in alpha-D-galactosides, including galactose oligosaccharides, galactomannans and galactolipids.</text>
        <dbReference type="EC" id="3.2.1.22"/>
    </reaction>
</comment>
<sequence length="613" mass="68819">MKKYLFSFSLFAFLLITSLDALAQTPQSCPATAKRHQSPAKTTYYINPQTGDDGNTGINSKMPWKTFKPVNSLMLAAGDKIEIMAPGDFNESLVLIAKGKSMAHVTVNFAPGTYNFYPKNAFKKQFHISNTNDKPYELKAIALYINNCRFVDIKAQGAKILLHGKMIETCVDHSENVSISGITYDYFRPTVSELQVMNTGPNFADLKIHPDSKYSIKDSLLTWEGEGWRHKPIELWQVLDRQTGDLQRTDIAVNDIKYAETDNNMVRAYFKKDPGFKTGLIYQNRDVTRDCAGIFIQRSKNIILKNIRINFMHGMGVVNQFCENISMDGVSVKPDPKSGRTCSAWADILHFSGCRGKIEIKNSYLSGANDDAINVHGTYLRIMESPKPNQVRVQFMHDQTYGFDAFTAGDSIAFIHSESLQQYADNLVVNAKKLNDKEMLLTLKRSVPGGINPKDVIENTTWTPQVWIHRDTITKIPTRGVLVTSRRKVIIEDNIFLHIHMSAISIADDAASWYESGMVKNLTIRHNRFVQCGEPVIIICPENTQSNTAVHQNISIINNNFDLQGQQVLSAKSTSGVQFLNNNIKARKVADIKDMMTMKDCTGVKTSGNTISQ</sequence>
<dbReference type="Pfam" id="PF23764">
    <property type="entry name" value="Beta-barrel_GLAA-B_II"/>
    <property type="match status" value="1"/>
</dbReference>
<dbReference type="InterPro" id="IPR012334">
    <property type="entry name" value="Pectin_lyas_fold"/>
</dbReference>
<dbReference type="EMBL" id="CP139558">
    <property type="protein sequence ID" value="WPU92329.1"/>
    <property type="molecule type" value="Genomic_DNA"/>
</dbReference>
<evidence type="ECO:0000256" key="6">
    <source>
        <dbReference type="SAM" id="SignalP"/>
    </source>
</evidence>
<evidence type="ECO:0000256" key="4">
    <source>
        <dbReference type="ARBA" id="ARBA00022801"/>
    </source>
</evidence>
<proteinExistence type="predicted"/>
<evidence type="ECO:0000313" key="10">
    <source>
        <dbReference type="Proteomes" id="UP001324380"/>
    </source>
</evidence>
<evidence type="ECO:0000256" key="1">
    <source>
        <dbReference type="ARBA" id="ARBA00001255"/>
    </source>
</evidence>
<accession>A0ABZ0TKS8</accession>
<reference evidence="9 10" key="1">
    <citation type="submission" date="2023-11" db="EMBL/GenBank/DDBJ databases">
        <title>Analysis of the Genomes of Mucilaginibacter gossypii cycad 4 and M. sabulilitoris SNA2: microbes with the potential for plant growth promotion.</title>
        <authorList>
            <person name="Hirsch A.M."/>
            <person name="Humm E."/>
            <person name="Rubbi M."/>
            <person name="Del Vecchio G."/>
            <person name="Ha S.M."/>
            <person name="Pellegrini M."/>
            <person name="Gunsalus R.P."/>
        </authorList>
    </citation>
    <scope>NUCLEOTIDE SEQUENCE [LARGE SCALE GENOMIC DNA]</scope>
    <source>
        <strain evidence="9 10">SNA2</strain>
    </source>
</reference>
<evidence type="ECO:0000259" key="7">
    <source>
        <dbReference type="Pfam" id="PF13229"/>
    </source>
</evidence>
<protein>
    <submittedName>
        <fullName evidence="9">Right-handed parallel beta-helix repeat-containing protein</fullName>
    </submittedName>
</protein>
<keyword evidence="3" id="KW-0677">Repeat</keyword>
<keyword evidence="5" id="KW-0326">Glycosidase</keyword>
<feature type="domain" description="GLAA-B beta-barrel" evidence="8">
    <location>
        <begin position="390"/>
        <end position="457"/>
    </location>
</feature>
<evidence type="ECO:0000256" key="3">
    <source>
        <dbReference type="ARBA" id="ARBA00022737"/>
    </source>
</evidence>
<evidence type="ECO:0000256" key="5">
    <source>
        <dbReference type="ARBA" id="ARBA00023295"/>
    </source>
</evidence>
<dbReference type="Gene3D" id="2.160.20.10">
    <property type="entry name" value="Single-stranded right-handed beta-helix, Pectin lyase-like"/>
    <property type="match status" value="2"/>
</dbReference>
<dbReference type="InterPro" id="IPR011050">
    <property type="entry name" value="Pectin_lyase_fold/virulence"/>
</dbReference>
<gene>
    <name evidence="9" type="ORF">SNE25_23680</name>
</gene>
<keyword evidence="4" id="KW-0378">Hydrolase</keyword>
<evidence type="ECO:0000259" key="8">
    <source>
        <dbReference type="Pfam" id="PF23764"/>
    </source>
</evidence>
<dbReference type="Proteomes" id="UP001324380">
    <property type="component" value="Chromosome"/>
</dbReference>
<evidence type="ECO:0000313" key="9">
    <source>
        <dbReference type="EMBL" id="WPU92329.1"/>
    </source>
</evidence>
<dbReference type="RefSeq" id="WP_321561491.1">
    <property type="nucleotide sequence ID" value="NZ_CP139558.1"/>
</dbReference>
<keyword evidence="10" id="KW-1185">Reference proteome</keyword>
<dbReference type="Pfam" id="PF13229">
    <property type="entry name" value="Beta_helix"/>
    <property type="match status" value="1"/>
</dbReference>
<dbReference type="SUPFAM" id="SSF51126">
    <property type="entry name" value="Pectin lyase-like"/>
    <property type="match status" value="1"/>
</dbReference>
<evidence type="ECO:0000256" key="2">
    <source>
        <dbReference type="ARBA" id="ARBA00001271"/>
    </source>
</evidence>
<dbReference type="InterPro" id="IPR056441">
    <property type="entry name" value="Beta-barrel_GLAA-B_II"/>
</dbReference>
<feature type="chain" id="PRO_5045859795" evidence="6">
    <location>
        <begin position="24"/>
        <end position="613"/>
    </location>
</feature>
<keyword evidence="6" id="KW-0732">Signal</keyword>
<feature type="domain" description="Right handed beta helix" evidence="7">
    <location>
        <begin position="468"/>
        <end position="612"/>
    </location>
</feature>
<dbReference type="InterPro" id="IPR039448">
    <property type="entry name" value="Beta_helix"/>
</dbReference>
<name>A0ABZ0TKS8_9SPHI</name>
<organism evidence="9 10">
    <name type="scientific">Mucilaginibacter sabulilitoris</name>
    <dbReference type="NCBI Taxonomy" id="1173583"/>
    <lineage>
        <taxon>Bacteria</taxon>
        <taxon>Pseudomonadati</taxon>
        <taxon>Bacteroidota</taxon>
        <taxon>Sphingobacteriia</taxon>
        <taxon>Sphingobacteriales</taxon>
        <taxon>Sphingobacteriaceae</taxon>
        <taxon>Mucilaginibacter</taxon>
    </lineage>
</organism>
<comment type="catalytic activity">
    <reaction evidence="2">
        <text>Hydrolysis of terminal, non-reducing branched (1-&gt;3)-alpha-D-galactosidic residues, producing free D-galactose.</text>
        <dbReference type="EC" id="3.2.1.n1"/>
    </reaction>
</comment>